<keyword evidence="2" id="KW-1185">Reference proteome</keyword>
<reference evidence="1 2" key="1">
    <citation type="journal article" date="2011" name="Curr. Microbiol.">
        <title>Luteibacter jiangsuensis sp. nov.: a methamidophos-degrading bacterium isolated from a methamidophos-manufacturing factory.</title>
        <authorList>
            <person name="Wang L."/>
            <person name="Wang G.L."/>
            <person name="Li S.P."/>
            <person name="Jiang J.D."/>
        </authorList>
    </citation>
    <scope>NUCLEOTIDE SEQUENCE [LARGE SCALE GENOMIC DNA]</scope>
    <source>
        <strain evidence="1 2">CGMCC 1.10133</strain>
    </source>
</reference>
<accession>A0ABX0QAW4</accession>
<dbReference type="EMBL" id="JAAQQR010000010">
    <property type="protein sequence ID" value="NID06627.1"/>
    <property type="molecule type" value="Genomic_DNA"/>
</dbReference>
<dbReference type="RefSeq" id="WP_167129196.1">
    <property type="nucleotide sequence ID" value="NZ_JAAQQR010000010.1"/>
</dbReference>
<gene>
    <name evidence="1" type="ORF">HBF26_17160</name>
</gene>
<sequence length="200" mass="22319">MTKRFHETRIELVRRIAREAQAERQLVVTAFADTFVTLAHTMAAAAFDESNLRLPHPTDGTQHEKDRAHNRQIVDRWLRGKVEEFPAEFEEPWVMALPEPARERALLALFDRYDRLPAKKLAPDQGLSSFSDMLAHAARVTDAMAPIVADGRIDEGDRPHLKPALEAVSHLMASLAGMQAQLAAALPDEARNVVLMRSAG</sequence>
<name>A0ABX0QAW4_9GAMM</name>
<proteinExistence type="predicted"/>
<evidence type="ECO:0000313" key="2">
    <source>
        <dbReference type="Proteomes" id="UP001429601"/>
    </source>
</evidence>
<dbReference type="Proteomes" id="UP001429601">
    <property type="component" value="Unassembled WGS sequence"/>
</dbReference>
<organism evidence="1 2">
    <name type="scientific">Luteibacter jiangsuensis</name>
    <dbReference type="NCBI Taxonomy" id="637577"/>
    <lineage>
        <taxon>Bacteria</taxon>
        <taxon>Pseudomonadati</taxon>
        <taxon>Pseudomonadota</taxon>
        <taxon>Gammaproteobacteria</taxon>
        <taxon>Lysobacterales</taxon>
        <taxon>Rhodanobacteraceae</taxon>
        <taxon>Luteibacter</taxon>
    </lineage>
</organism>
<evidence type="ECO:0000313" key="1">
    <source>
        <dbReference type="EMBL" id="NID06627.1"/>
    </source>
</evidence>
<comment type="caution">
    <text evidence="1">The sequence shown here is derived from an EMBL/GenBank/DDBJ whole genome shotgun (WGS) entry which is preliminary data.</text>
</comment>
<protein>
    <submittedName>
        <fullName evidence="1">Uncharacterized protein</fullName>
    </submittedName>
</protein>